<dbReference type="Proteomes" id="UP000807504">
    <property type="component" value="Unassembled WGS sequence"/>
</dbReference>
<evidence type="ECO:0000313" key="3">
    <source>
        <dbReference type="EMBL" id="KAF8770571.1"/>
    </source>
</evidence>
<feature type="signal peptide" evidence="2">
    <location>
        <begin position="1"/>
        <end position="25"/>
    </location>
</feature>
<name>A0A8T0ECL6_ARGBR</name>
<keyword evidence="2" id="KW-0732">Signal</keyword>
<reference evidence="3" key="2">
    <citation type="submission" date="2020-06" db="EMBL/GenBank/DDBJ databases">
        <authorList>
            <person name="Sheffer M."/>
        </authorList>
    </citation>
    <scope>NUCLEOTIDE SEQUENCE</scope>
</reference>
<dbReference type="EMBL" id="JABXBU010002228">
    <property type="protein sequence ID" value="KAF8770571.1"/>
    <property type="molecule type" value="Genomic_DNA"/>
</dbReference>
<dbReference type="AlphaFoldDB" id="A0A8T0ECL6"/>
<proteinExistence type="predicted"/>
<comment type="caution">
    <text evidence="3">The sequence shown here is derived from an EMBL/GenBank/DDBJ whole genome shotgun (WGS) entry which is preliminary data.</text>
</comment>
<feature type="chain" id="PRO_5035799239" evidence="2">
    <location>
        <begin position="26"/>
        <end position="317"/>
    </location>
</feature>
<evidence type="ECO:0000313" key="4">
    <source>
        <dbReference type="Proteomes" id="UP000807504"/>
    </source>
</evidence>
<evidence type="ECO:0000256" key="1">
    <source>
        <dbReference type="SAM" id="MobiDB-lite"/>
    </source>
</evidence>
<feature type="compositionally biased region" description="Basic residues" evidence="1">
    <location>
        <begin position="124"/>
        <end position="136"/>
    </location>
</feature>
<reference evidence="3" key="1">
    <citation type="journal article" date="2020" name="bioRxiv">
        <title>Chromosome-level reference genome of the European wasp spider Argiope bruennichi: a resource for studies on range expansion and evolutionary adaptation.</title>
        <authorList>
            <person name="Sheffer M.M."/>
            <person name="Hoppe A."/>
            <person name="Krehenwinkel H."/>
            <person name="Uhl G."/>
            <person name="Kuss A.W."/>
            <person name="Jensen L."/>
            <person name="Jensen C."/>
            <person name="Gillespie R.G."/>
            <person name="Hoff K.J."/>
            <person name="Prost S."/>
        </authorList>
    </citation>
    <scope>NUCLEOTIDE SEQUENCE</scope>
</reference>
<protein>
    <submittedName>
        <fullName evidence="3">Uncharacterized protein</fullName>
    </submittedName>
</protein>
<gene>
    <name evidence="3" type="ORF">HNY73_018080</name>
</gene>
<sequence>MSFPRTASCVLIALLSLVFIINVDGGHKKAPKTTSSPQNATRERKSYIAPDYRMDYYDYPEDLFLNETYNGTYGLGAYYNGYYGDYYGPYAYPELYEYYDAFDGNSTKIENPSITMDNEEKGTRKPQTRRSRRKSRSLAEESKMKHLCVMNLLNATNFFGKYIRHIFECKDKEIKHFACFDSEGFIKPCYLLKDKMEPEMPLCALNENASYVTTCNSTKPQSICFKDIKQMNRISVCNDTKRRVCFDGGLTLCSNQEKKREVRAIDVVNCHNCEVDVKMVVDETDNSPPKIQINVTSLDTLGKYANLMDTYEPEFDK</sequence>
<keyword evidence="4" id="KW-1185">Reference proteome</keyword>
<accession>A0A8T0ECL6</accession>
<evidence type="ECO:0000256" key="2">
    <source>
        <dbReference type="SAM" id="SignalP"/>
    </source>
</evidence>
<organism evidence="3 4">
    <name type="scientific">Argiope bruennichi</name>
    <name type="common">Wasp spider</name>
    <name type="synonym">Aranea bruennichi</name>
    <dbReference type="NCBI Taxonomy" id="94029"/>
    <lineage>
        <taxon>Eukaryota</taxon>
        <taxon>Metazoa</taxon>
        <taxon>Ecdysozoa</taxon>
        <taxon>Arthropoda</taxon>
        <taxon>Chelicerata</taxon>
        <taxon>Arachnida</taxon>
        <taxon>Araneae</taxon>
        <taxon>Araneomorphae</taxon>
        <taxon>Entelegynae</taxon>
        <taxon>Araneoidea</taxon>
        <taxon>Araneidae</taxon>
        <taxon>Argiope</taxon>
    </lineage>
</organism>
<feature type="region of interest" description="Disordered" evidence="1">
    <location>
        <begin position="110"/>
        <end position="139"/>
    </location>
</feature>